<dbReference type="InterPro" id="IPR036291">
    <property type="entry name" value="NAD(P)-bd_dom_sf"/>
</dbReference>
<protein>
    <submittedName>
        <fullName evidence="1">Uncharacterized protein</fullName>
    </submittedName>
</protein>
<dbReference type="AlphaFoldDB" id="A0A382AQQ2"/>
<dbReference type="EMBL" id="UINC01026223">
    <property type="protein sequence ID" value="SVB03287.1"/>
    <property type="molecule type" value="Genomic_DNA"/>
</dbReference>
<dbReference type="Gene3D" id="3.40.50.720">
    <property type="entry name" value="NAD(P)-binding Rossmann-like Domain"/>
    <property type="match status" value="1"/>
</dbReference>
<dbReference type="PANTHER" id="PTHR44656:SF7">
    <property type="entry name" value="DEHYDROGENASE_REDUCTASE SDR FAMILY MEMBER 12"/>
    <property type="match status" value="1"/>
</dbReference>
<sequence>MSDWKSIDEFCKQSFSYDFVVLNAGGMPDSLIVNNFNVEHQCASQLIGHYYLILCLNQNGSLKENARIIWVSSGGMYLKKLDLQNLFHNKNYEKVSTYANVKRAQVTLTQELSKQEFWSKAKIFSMHPGWVKTGGLSKSLPGFFRIMEKRLRNLDEGIDTILWLLLTEESLSSGGFYFDRKLVTPYLLKNYNPSREARTELLNIIDNYVNSIPLG</sequence>
<name>A0A382AQQ2_9ZZZZ</name>
<accession>A0A382AQQ2</accession>
<evidence type="ECO:0000313" key="1">
    <source>
        <dbReference type="EMBL" id="SVB03287.1"/>
    </source>
</evidence>
<dbReference type="InterPro" id="IPR052992">
    <property type="entry name" value="SDR_member_12"/>
</dbReference>
<reference evidence="1" key="1">
    <citation type="submission" date="2018-05" db="EMBL/GenBank/DDBJ databases">
        <authorList>
            <person name="Lanie J.A."/>
            <person name="Ng W.-L."/>
            <person name="Kazmierczak K.M."/>
            <person name="Andrzejewski T.M."/>
            <person name="Davidsen T.M."/>
            <person name="Wayne K.J."/>
            <person name="Tettelin H."/>
            <person name="Glass J.I."/>
            <person name="Rusch D."/>
            <person name="Podicherti R."/>
            <person name="Tsui H.-C.T."/>
            <person name="Winkler M.E."/>
        </authorList>
    </citation>
    <scope>NUCLEOTIDE SEQUENCE</scope>
</reference>
<dbReference type="PANTHER" id="PTHR44656">
    <property type="entry name" value="DEHYDROGENASE/REDUCTASE SDR FAMILY MEMBER 12"/>
    <property type="match status" value="1"/>
</dbReference>
<proteinExistence type="predicted"/>
<dbReference type="SUPFAM" id="SSF51735">
    <property type="entry name" value="NAD(P)-binding Rossmann-fold domains"/>
    <property type="match status" value="1"/>
</dbReference>
<gene>
    <name evidence="1" type="ORF">METZ01_LOCUS156141</name>
</gene>
<organism evidence="1">
    <name type="scientific">marine metagenome</name>
    <dbReference type="NCBI Taxonomy" id="408172"/>
    <lineage>
        <taxon>unclassified sequences</taxon>
        <taxon>metagenomes</taxon>
        <taxon>ecological metagenomes</taxon>
    </lineage>
</organism>